<name>A0A8D8D447_CULPI</name>
<protein>
    <submittedName>
        <fullName evidence="1">(northern house mosquito) hypothetical protein</fullName>
    </submittedName>
</protein>
<evidence type="ECO:0000313" key="1">
    <source>
        <dbReference type="EMBL" id="CAG6505749.1"/>
    </source>
</evidence>
<dbReference type="AlphaFoldDB" id="A0A8D8D447"/>
<dbReference type="EMBL" id="HBUE01256960">
    <property type="protein sequence ID" value="CAG6557048.1"/>
    <property type="molecule type" value="Transcribed_RNA"/>
</dbReference>
<organism evidence="1">
    <name type="scientific">Culex pipiens</name>
    <name type="common">House mosquito</name>
    <dbReference type="NCBI Taxonomy" id="7175"/>
    <lineage>
        <taxon>Eukaryota</taxon>
        <taxon>Metazoa</taxon>
        <taxon>Ecdysozoa</taxon>
        <taxon>Arthropoda</taxon>
        <taxon>Hexapoda</taxon>
        <taxon>Insecta</taxon>
        <taxon>Pterygota</taxon>
        <taxon>Neoptera</taxon>
        <taxon>Endopterygota</taxon>
        <taxon>Diptera</taxon>
        <taxon>Nematocera</taxon>
        <taxon>Culicoidea</taxon>
        <taxon>Culicidae</taxon>
        <taxon>Culicinae</taxon>
        <taxon>Culicini</taxon>
        <taxon>Culex</taxon>
        <taxon>Culex</taxon>
    </lineage>
</organism>
<accession>A0A8D8D447</accession>
<proteinExistence type="predicted"/>
<reference evidence="1" key="1">
    <citation type="submission" date="2021-05" db="EMBL/GenBank/DDBJ databases">
        <authorList>
            <person name="Alioto T."/>
            <person name="Alioto T."/>
            <person name="Gomez Garrido J."/>
        </authorList>
    </citation>
    <scope>NUCLEOTIDE SEQUENCE</scope>
</reference>
<dbReference type="EMBL" id="HBUE01151959">
    <property type="protein sequence ID" value="CAG6505749.1"/>
    <property type="molecule type" value="Transcribed_RNA"/>
</dbReference>
<sequence length="113" mass="12277">MSFMTNPRDSYLSALQSSANLGWCSTSCRCSVVRFCLCSSNRPLRAASVNVWRSDFRLSSAGINSSTCFVSVAHFSAFRYTSVGVAAFAGCGSKLDGTLLLVNRMWEVVVVLE</sequence>